<accession>A0A0J6F4E0</accession>
<reference evidence="3" key="3">
    <citation type="journal article" date="2010" name="Genome Res.">
        <title>Population genomic sequencing of Coccidioides fungi reveals recent hybridization and transposon control.</title>
        <authorList>
            <person name="Neafsey D.E."/>
            <person name="Barker B.M."/>
            <person name="Sharpton T.J."/>
            <person name="Stajich J.E."/>
            <person name="Park D.J."/>
            <person name="Whiston E."/>
            <person name="Hung C.-Y."/>
            <person name="McMahan C."/>
            <person name="White J."/>
            <person name="Sykes S."/>
            <person name="Heiman D."/>
            <person name="Young S."/>
            <person name="Zeng Q."/>
            <person name="Abouelleil A."/>
            <person name="Aftuck L."/>
            <person name="Bessette D."/>
            <person name="Brown A."/>
            <person name="FitzGerald M."/>
            <person name="Lui A."/>
            <person name="Macdonald J.P."/>
            <person name="Priest M."/>
            <person name="Orbach M.J."/>
            <person name="Galgiani J.N."/>
            <person name="Kirkland T.N."/>
            <person name="Cole G.T."/>
            <person name="Birren B.W."/>
            <person name="Henn M.R."/>
            <person name="Taylor J.W."/>
            <person name="Rounsley S.D."/>
        </authorList>
    </citation>
    <scope>NUCLEOTIDE SEQUENCE [LARGE SCALE GENOMIC DNA]</scope>
    <source>
        <strain evidence="3">RMSCC 3488</strain>
    </source>
</reference>
<dbReference type="AlphaFoldDB" id="A0A0J6F4E0"/>
<evidence type="ECO:0000256" key="1">
    <source>
        <dbReference type="SAM" id="MobiDB-lite"/>
    </source>
</evidence>
<reference evidence="2 3" key="1">
    <citation type="submission" date="2007-06" db="EMBL/GenBank/DDBJ databases">
        <title>The Genome Sequence of Coccidioides posadasii RMSCC_3488.</title>
        <authorList>
            <consortium name="Coccidioides Genome Resources Consortium"/>
            <consortium name="The Broad Institute Genome Sequencing Platform"/>
            <person name="Henn M.R."/>
            <person name="Sykes S."/>
            <person name="Young S."/>
            <person name="Jaffe D."/>
            <person name="Berlin A."/>
            <person name="Alvarez P."/>
            <person name="Butler J."/>
            <person name="Gnerre S."/>
            <person name="Grabherr M."/>
            <person name="Mauceli E."/>
            <person name="Brockman W."/>
            <person name="Kodira C."/>
            <person name="Alvarado L."/>
            <person name="Zeng Q."/>
            <person name="Crawford M."/>
            <person name="Antoine C."/>
            <person name="Devon K."/>
            <person name="Galgiani J."/>
            <person name="Orsborn K."/>
            <person name="Lewis M.L."/>
            <person name="Nusbaum C."/>
            <person name="Galagan J."/>
            <person name="Birren B."/>
        </authorList>
    </citation>
    <scope>NUCLEOTIDE SEQUENCE [LARGE SCALE GENOMIC DNA]</scope>
    <source>
        <strain evidence="2 3">RMSCC 3488</strain>
    </source>
</reference>
<reference evidence="3" key="2">
    <citation type="journal article" date="2009" name="Genome Res.">
        <title>Comparative genomic analyses of the human fungal pathogens Coccidioides and their relatives.</title>
        <authorList>
            <person name="Sharpton T.J."/>
            <person name="Stajich J.E."/>
            <person name="Rounsley S.D."/>
            <person name="Gardner M.J."/>
            <person name="Wortman J.R."/>
            <person name="Jordar V.S."/>
            <person name="Maiti R."/>
            <person name="Kodira C.D."/>
            <person name="Neafsey D.E."/>
            <person name="Zeng Q."/>
            <person name="Hung C.-Y."/>
            <person name="McMahan C."/>
            <person name="Muszewska A."/>
            <person name="Grynberg M."/>
            <person name="Mandel M.A."/>
            <person name="Kellner E.M."/>
            <person name="Barker B.M."/>
            <person name="Galgiani J.N."/>
            <person name="Orbach M.J."/>
            <person name="Kirkland T.N."/>
            <person name="Cole G.T."/>
            <person name="Henn M.R."/>
            <person name="Birren B.W."/>
            <person name="Taylor J.W."/>
        </authorList>
    </citation>
    <scope>NUCLEOTIDE SEQUENCE [LARGE SCALE GENOMIC DNA]</scope>
    <source>
        <strain evidence="3">RMSCC 3488</strain>
    </source>
</reference>
<feature type="compositionally biased region" description="Polar residues" evidence="1">
    <location>
        <begin position="70"/>
        <end position="80"/>
    </location>
</feature>
<dbReference type="VEuPathDB" id="FungiDB:CPAG_04114"/>
<sequence>MSRQARFQGSRDGRLPGQSELAIRRSVPGQKVAAAPACLPHVVGPPEPSIAETKGKERPASLANGPPSSPSTCVAVQNPGSADHTVSHSATPTLRHAAQPNNGRVFNSQVGKNKQNIK</sequence>
<name>A0A0J6F4E0_COCPO</name>
<feature type="region of interest" description="Disordered" evidence="1">
    <location>
        <begin position="38"/>
        <end position="118"/>
    </location>
</feature>
<protein>
    <submittedName>
        <fullName evidence="2">Uncharacterized protein</fullName>
    </submittedName>
</protein>
<feature type="compositionally biased region" description="Polar residues" evidence="1">
    <location>
        <begin position="99"/>
        <end position="118"/>
    </location>
</feature>
<evidence type="ECO:0000313" key="2">
    <source>
        <dbReference type="EMBL" id="KMM67781.1"/>
    </source>
</evidence>
<dbReference type="EMBL" id="DS268110">
    <property type="protein sequence ID" value="KMM67781.1"/>
    <property type="molecule type" value="Genomic_DNA"/>
</dbReference>
<dbReference type="Proteomes" id="UP000054567">
    <property type="component" value="Unassembled WGS sequence"/>
</dbReference>
<gene>
    <name evidence="2" type="ORF">CPAG_04114</name>
</gene>
<organism evidence="2 3">
    <name type="scientific">Coccidioides posadasii RMSCC 3488</name>
    <dbReference type="NCBI Taxonomy" id="454284"/>
    <lineage>
        <taxon>Eukaryota</taxon>
        <taxon>Fungi</taxon>
        <taxon>Dikarya</taxon>
        <taxon>Ascomycota</taxon>
        <taxon>Pezizomycotina</taxon>
        <taxon>Eurotiomycetes</taxon>
        <taxon>Eurotiomycetidae</taxon>
        <taxon>Onygenales</taxon>
        <taxon>Onygenaceae</taxon>
        <taxon>Coccidioides</taxon>
    </lineage>
</organism>
<evidence type="ECO:0000313" key="3">
    <source>
        <dbReference type="Proteomes" id="UP000054567"/>
    </source>
</evidence>
<proteinExistence type="predicted"/>